<evidence type="ECO:0000313" key="3">
    <source>
        <dbReference type="EMBL" id="KAL1898110.1"/>
    </source>
</evidence>
<dbReference type="Proteomes" id="UP001583280">
    <property type="component" value="Unassembled WGS sequence"/>
</dbReference>
<feature type="region of interest" description="Disordered" evidence="2">
    <location>
        <begin position="370"/>
        <end position="460"/>
    </location>
</feature>
<feature type="compositionally biased region" description="Polar residues" evidence="2">
    <location>
        <begin position="220"/>
        <end position="230"/>
    </location>
</feature>
<organism evidence="3 4">
    <name type="scientific">Ceratocystis pirilliformis</name>
    <dbReference type="NCBI Taxonomy" id="259994"/>
    <lineage>
        <taxon>Eukaryota</taxon>
        <taxon>Fungi</taxon>
        <taxon>Dikarya</taxon>
        <taxon>Ascomycota</taxon>
        <taxon>Pezizomycotina</taxon>
        <taxon>Sordariomycetes</taxon>
        <taxon>Hypocreomycetidae</taxon>
        <taxon>Microascales</taxon>
        <taxon>Ceratocystidaceae</taxon>
        <taxon>Ceratocystis</taxon>
    </lineage>
</organism>
<keyword evidence="4" id="KW-1185">Reference proteome</keyword>
<feature type="region of interest" description="Disordered" evidence="2">
    <location>
        <begin position="102"/>
        <end position="230"/>
    </location>
</feature>
<evidence type="ECO:0000256" key="2">
    <source>
        <dbReference type="SAM" id="MobiDB-lite"/>
    </source>
</evidence>
<evidence type="ECO:0000256" key="1">
    <source>
        <dbReference type="SAM" id="Coils"/>
    </source>
</evidence>
<feature type="compositionally biased region" description="Basic and acidic residues" evidence="2">
    <location>
        <begin position="446"/>
        <end position="457"/>
    </location>
</feature>
<dbReference type="EMBL" id="JAWDJO010000036">
    <property type="protein sequence ID" value="KAL1898110.1"/>
    <property type="molecule type" value="Genomic_DNA"/>
</dbReference>
<feature type="coiled-coil region" evidence="1">
    <location>
        <begin position="321"/>
        <end position="348"/>
    </location>
</feature>
<comment type="caution">
    <text evidence="3">The sequence shown here is derived from an EMBL/GenBank/DDBJ whole genome shotgun (WGS) entry which is preliminary data.</text>
</comment>
<name>A0ABR3ZDI4_9PEZI</name>
<evidence type="ECO:0000313" key="4">
    <source>
        <dbReference type="Proteomes" id="UP001583280"/>
    </source>
</evidence>
<feature type="region of interest" description="Disordered" evidence="2">
    <location>
        <begin position="65"/>
        <end position="88"/>
    </location>
</feature>
<keyword evidence="1" id="KW-0175">Coiled coil</keyword>
<proteinExistence type="predicted"/>
<gene>
    <name evidence="3" type="ORF">Cpir12675_002059</name>
</gene>
<feature type="compositionally biased region" description="Low complexity" evidence="2">
    <location>
        <begin position="427"/>
        <end position="437"/>
    </location>
</feature>
<accession>A0ABR3ZDI4</accession>
<feature type="compositionally biased region" description="Basic and acidic residues" evidence="2">
    <location>
        <begin position="124"/>
        <end position="216"/>
    </location>
</feature>
<protein>
    <submittedName>
        <fullName evidence="3">Uncharacterized protein</fullName>
    </submittedName>
</protein>
<sequence length="535" mass="60055">MCYSTITFYCGCARKIRMDCRSPRFGCFSSLANMTGAKTDCERHRSASASSTTCGRAACEEVYPDAPRRSRDRRHHNSAPVTSVSVHTAERIAPRHYIIPGPISAAAGQVHEGSKEERRRRRAERREKEEEDRQREARREARDTTGSEGHRAERVRRDNERRDKGYRDKEYRDEEQRARRHNCEVRYRSTENGVKDQHRSGGERGSRGHKKPEPRPPRWNSYSKPPTTDATCAKFQKHNQKPAEKLQATSYMSSVPSSPAYVADLRLAKTWRDGEETLGKANDTSGFTNDLRHFDSAQAFSNYQNLDNLKHNFVDDRAAIFTDYESEKLDLDAELRAAEAQLQALLLDGQSQNDPAVMSGANYMLDSAAHDKSATRRKSAVPRPLQTLPPRTSLSSSRQYKHKKSSSTSSSTRTYIPERSSSKRHSALSSLSSSASSSRDKKHHDSRNSKERADKPTLQRLRHVLGAAAGGRRASTGSDVSFGCVDSNRIIAGAEPRRGVYSGGDKHQEPLYVNGTNHVSHESEYGNGQSVGNWI</sequence>
<feature type="compositionally biased region" description="Polar residues" evidence="2">
    <location>
        <begin position="389"/>
        <end position="398"/>
    </location>
</feature>
<reference evidence="3 4" key="1">
    <citation type="journal article" date="2024" name="IMA Fungus">
        <title>IMA Genome - F19 : A genome assembly and annotation guide to empower mycologists, including annotated draft genome sequences of Ceratocystis pirilliformis, Diaporthe australafricana, Fusarium ophioides, Paecilomyces lecythidis, and Sporothrix stenoceras.</title>
        <authorList>
            <person name="Aylward J."/>
            <person name="Wilson A.M."/>
            <person name="Visagie C.M."/>
            <person name="Spraker J."/>
            <person name="Barnes I."/>
            <person name="Buitendag C."/>
            <person name="Ceriani C."/>
            <person name="Del Mar Angel L."/>
            <person name="du Plessis D."/>
            <person name="Fuchs T."/>
            <person name="Gasser K."/>
            <person name="Kramer D."/>
            <person name="Li W."/>
            <person name="Munsamy K."/>
            <person name="Piso A."/>
            <person name="Price J.L."/>
            <person name="Sonnekus B."/>
            <person name="Thomas C."/>
            <person name="van der Nest A."/>
            <person name="van Dijk A."/>
            <person name="van Heerden A."/>
            <person name="van Vuuren N."/>
            <person name="Yilmaz N."/>
            <person name="Duong T.A."/>
            <person name="van der Merwe N.A."/>
            <person name="Wingfield M.J."/>
            <person name="Wingfield B.D."/>
        </authorList>
    </citation>
    <scope>NUCLEOTIDE SEQUENCE [LARGE SCALE GENOMIC DNA]</scope>
    <source>
        <strain evidence="3 4">CMW 12675</strain>
    </source>
</reference>